<evidence type="ECO:0000256" key="9">
    <source>
        <dbReference type="SAM" id="MobiDB-lite"/>
    </source>
</evidence>
<reference evidence="11 12" key="1">
    <citation type="submission" date="2019-07" db="EMBL/GenBank/DDBJ databases">
        <title>Genomes of Cafeteria roenbergensis.</title>
        <authorList>
            <person name="Fischer M.G."/>
            <person name="Hackl T."/>
            <person name="Roman M."/>
        </authorList>
    </citation>
    <scope>NUCLEOTIDE SEQUENCE [LARGE SCALE GENOMIC DNA]</scope>
    <source>
        <strain evidence="11 12">E4-10P</strain>
    </source>
</reference>
<comment type="caution">
    <text evidence="11">The sequence shown here is derived from an EMBL/GenBank/DDBJ whole genome shotgun (WGS) entry which is preliminary data.</text>
</comment>
<keyword evidence="6" id="KW-1133">Transmembrane helix</keyword>
<feature type="signal peptide" evidence="10">
    <location>
        <begin position="1"/>
        <end position="25"/>
    </location>
</feature>
<keyword evidence="5" id="KW-0735">Signal-anchor</keyword>
<evidence type="ECO:0000256" key="3">
    <source>
        <dbReference type="ARBA" id="ARBA00022692"/>
    </source>
</evidence>
<keyword evidence="4" id="KW-0378">Hydrolase</keyword>
<dbReference type="OrthoDB" id="406152at2759"/>
<evidence type="ECO:0000256" key="4">
    <source>
        <dbReference type="ARBA" id="ARBA00022801"/>
    </source>
</evidence>
<dbReference type="InterPro" id="IPR026071">
    <property type="entry name" value="Glyco_Hydrolase_99"/>
</dbReference>
<comment type="similarity">
    <text evidence="2">Belongs to the glycosyl hydrolase 99 family.</text>
</comment>
<evidence type="ECO:0000313" key="12">
    <source>
        <dbReference type="Proteomes" id="UP000322899"/>
    </source>
</evidence>
<feature type="region of interest" description="Disordered" evidence="9">
    <location>
        <begin position="419"/>
        <end position="446"/>
    </location>
</feature>
<organism evidence="11 12">
    <name type="scientific">Cafeteria roenbergensis</name>
    <name type="common">Marine flagellate</name>
    <dbReference type="NCBI Taxonomy" id="33653"/>
    <lineage>
        <taxon>Eukaryota</taxon>
        <taxon>Sar</taxon>
        <taxon>Stramenopiles</taxon>
        <taxon>Bigyra</taxon>
        <taxon>Opalozoa</taxon>
        <taxon>Bicosoecida</taxon>
        <taxon>Cafeteriaceae</taxon>
        <taxon>Cafeteria</taxon>
    </lineage>
</organism>
<gene>
    <name evidence="11" type="ORF">FNF27_06779</name>
</gene>
<keyword evidence="7" id="KW-0333">Golgi apparatus</keyword>
<evidence type="ECO:0000313" key="11">
    <source>
        <dbReference type="EMBL" id="KAA0170026.1"/>
    </source>
</evidence>
<dbReference type="Pfam" id="PF16317">
    <property type="entry name" value="Glyco_hydro_99"/>
    <property type="match status" value="1"/>
</dbReference>
<feature type="compositionally biased region" description="Basic and acidic residues" evidence="9">
    <location>
        <begin position="388"/>
        <end position="399"/>
    </location>
</feature>
<dbReference type="CDD" id="cd11574">
    <property type="entry name" value="GH99"/>
    <property type="match status" value="1"/>
</dbReference>
<dbReference type="PANTHER" id="PTHR13572">
    <property type="entry name" value="ENDO-ALPHA-1,2-MANNOSIDASE"/>
    <property type="match status" value="1"/>
</dbReference>
<evidence type="ECO:0000256" key="5">
    <source>
        <dbReference type="ARBA" id="ARBA00022968"/>
    </source>
</evidence>
<comment type="subcellular location">
    <subcellularLocation>
        <location evidence="1">Golgi apparatus membrane</location>
        <topology evidence="1">Single-pass type II membrane protein</topology>
    </subcellularLocation>
</comment>
<feature type="chain" id="PRO_5022976883" evidence="10">
    <location>
        <begin position="26"/>
        <end position="446"/>
    </location>
</feature>
<evidence type="ECO:0000256" key="1">
    <source>
        <dbReference type="ARBA" id="ARBA00004323"/>
    </source>
</evidence>
<evidence type="ECO:0000256" key="6">
    <source>
        <dbReference type="ARBA" id="ARBA00022989"/>
    </source>
</evidence>
<dbReference type="PANTHER" id="PTHR13572:SF4">
    <property type="entry name" value="RE57134P"/>
    <property type="match status" value="1"/>
</dbReference>
<protein>
    <submittedName>
        <fullName evidence="11">Uncharacterized protein</fullName>
    </submittedName>
</protein>
<feature type="region of interest" description="Disordered" evidence="9">
    <location>
        <begin position="373"/>
        <end position="400"/>
    </location>
</feature>
<evidence type="ECO:0000256" key="2">
    <source>
        <dbReference type="ARBA" id="ARBA00009559"/>
    </source>
</evidence>
<dbReference type="AlphaFoldDB" id="A0A5A8DX58"/>
<dbReference type="Gene3D" id="3.20.20.80">
    <property type="entry name" value="Glycosidases"/>
    <property type="match status" value="1"/>
</dbReference>
<keyword evidence="8" id="KW-0472">Membrane</keyword>
<dbReference type="Proteomes" id="UP000322899">
    <property type="component" value="Unassembled WGS sequence"/>
</dbReference>
<evidence type="ECO:0000256" key="10">
    <source>
        <dbReference type="SAM" id="SignalP"/>
    </source>
</evidence>
<evidence type="ECO:0000256" key="8">
    <source>
        <dbReference type="ARBA" id="ARBA00023136"/>
    </source>
</evidence>
<keyword evidence="3" id="KW-0812">Transmembrane</keyword>
<name>A0A5A8DX58_CAFRO</name>
<evidence type="ECO:0000256" key="7">
    <source>
        <dbReference type="ARBA" id="ARBA00023034"/>
    </source>
</evidence>
<dbReference type="GO" id="GO:0004559">
    <property type="term" value="F:alpha-mannosidase activity"/>
    <property type="evidence" value="ECO:0007669"/>
    <property type="project" value="TreeGrafter"/>
</dbReference>
<accession>A0A5A8DX58</accession>
<keyword evidence="10" id="KW-0732">Signal</keyword>
<dbReference type="GO" id="GO:0000139">
    <property type="term" value="C:Golgi membrane"/>
    <property type="evidence" value="ECO:0007669"/>
    <property type="project" value="UniProtKB-SubCell"/>
</dbReference>
<dbReference type="EMBL" id="VLTO01000064">
    <property type="protein sequence ID" value="KAA0170026.1"/>
    <property type="molecule type" value="Genomic_DNA"/>
</dbReference>
<proteinExistence type="inferred from homology"/>
<sequence>MTRGQIGLFGVGAAAAAALLATCAASPIEVPAEAATASDSRRVMTFMYLWYGDEAGNYTHWNHAVLPHWRPIDGLAFKHATGRRFAPPEEIHAPFWPRRGLYSSSDPVVLEEQMREMRAAGIGVAVVSWWGRPDVPGTHDSQGVNTDAVVPAVLAAAAKENMRVAFHLEPYEGRTAASVVKDVEYIRNRYGAHRAVLRTTRAALGARPSTPLEVPSDEGGVPLFFVYDSYHIPAEDWALHLNAGGALHRKGVFFGLVLRHQDQGDLARGAFDGLYSYFATNGFSFGSTTTHWRGIATKAREDGMVFSPSVAPGYDDRRIRPWNLRAWRPRASGGYYSSMWRAALAAVREGGFVTVTSWNEFGEGTQIEPCVPHTVKDGEGIPNSMRDALGEPGKRKSEDYGEAGPFHYLAVTRTFAIRLAAPPSEQGGGGPPRGRAAPGGTVKEEL</sequence>